<accession>A0A0Q0T3G5</accession>
<keyword evidence="2 3" id="KW-0040">ANK repeat</keyword>
<keyword evidence="1" id="KW-0677">Repeat</keyword>
<feature type="chain" id="PRO_5006184119" evidence="4">
    <location>
        <begin position="26"/>
        <end position="221"/>
    </location>
</feature>
<comment type="caution">
    <text evidence="5">The sequence shown here is derived from an EMBL/GenBank/DDBJ whole genome shotgun (WGS) entry which is preliminary data.</text>
</comment>
<feature type="repeat" description="ANK" evidence="3">
    <location>
        <begin position="124"/>
        <end position="156"/>
    </location>
</feature>
<evidence type="ECO:0000313" key="6">
    <source>
        <dbReference type="Proteomes" id="UP000050342"/>
    </source>
</evidence>
<keyword evidence="4" id="KW-0732">Signal</keyword>
<evidence type="ECO:0000256" key="3">
    <source>
        <dbReference type="PROSITE-ProRule" id="PRU00023"/>
    </source>
</evidence>
<dbReference type="PROSITE" id="PS50297">
    <property type="entry name" value="ANK_REP_REGION"/>
    <property type="match status" value="3"/>
</dbReference>
<dbReference type="InterPro" id="IPR002110">
    <property type="entry name" value="Ankyrin_rpt"/>
</dbReference>
<dbReference type="Gene3D" id="1.25.40.20">
    <property type="entry name" value="Ankyrin repeat-containing domain"/>
    <property type="match status" value="1"/>
</dbReference>
<sequence>MTMSRLTFKSGLLAVGLLMMGGVMASEQNLFNAVRDGELTKVQQLITEGADLNAQAAEGSSALLLATHRNNVEIARALIDAGADVNQKNQMQDSAYLLAGASGYNDILKLTLAHGADLKSTNRYGGTALIPACERGHVETVRLLIDAGVDLDHVNRLGWTCLMEAIVLSDGGPAHQQIVTQLIKAGADLNLPDSEGRSPLYQAKKHGQTAVVKLLSDAGAK</sequence>
<dbReference type="Pfam" id="PF00023">
    <property type="entry name" value="Ank"/>
    <property type="match status" value="1"/>
</dbReference>
<gene>
    <name evidence="5" type="ORF">AQS70_08570</name>
</gene>
<dbReference type="InterPro" id="IPR036770">
    <property type="entry name" value="Ankyrin_rpt-contain_sf"/>
</dbReference>
<dbReference type="PROSITE" id="PS50088">
    <property type="entry name" value="ANK_REPEAT"/>
    <property type="match status" value="3"/>
</dbReference>
<dbReference type="Pfam" id="PF12796">
    <property type="entry name" value="Ank_2"/>
    <property type="match status" value="1"/>
</dbReference>
<protein>
    <submittedName>
        <fullName evidence="5">Uncharacterized protein</fullName>
    </submittedName>
</protein>
<dbReference type="PANTHER" id="PTHR24173">
    <property type="entry name" value="ANKYRIN REPEAT CONTAINING"/>
    <property type="match status" value="1"/>
</dbReference>
<dbReference type="STRING" id="1563157.AQS70_08570"/>
<organism evidence="5 6">
    <name type="scientific">Pseudomonas endophytica</name>
    <dbReference type="NCBI Taxonomy" id="1563157"/>
    <lineage>
        <taxon>Bacteria</taxon>
        <taxon>Pseudomonadati</taxon>
        <taxon>Pseudomonadota</taxon>
        <taxon>Gammaproteobacteria</taxon>
        <taxon>Pseudomonadales</taxon>
        <taxon>Pseudomonadaceae</taxon>
        <taxon>Pseudomonas</taxon>
    </lineage>
</organism>
<feature type="repeat" description="ANK" evidence="3">
    <location>
        <begin position="195"/>
        <end position="221"/>
    </location>
</feature>
<feature type="repeat" description="ANK" evidence="3">
    <location>
        <begin position="58"/>
        <end position="90"/>
    </location>
</feature>
<evidence type="ECO:0000313" key="5">
    <source>
        <dbReference type="EMBL" id="KQB53922.1"/>
    </source>
</evidence>
<dbReference type="PANTHER" id="PTHR24173:SF74">
    <property type="entry name" value="ANKYRIN REPEAT DOMAIN-CONTAINING PROTEIN 16"/>
    <property type="match status" value="1"/>
</dbReference>
<keyword evidence="6" id="KW-1185">Reference proteome</keyword>
<dbReference type="EMBL" id="LLWH01000135">
    <property type="protein sequence ID" value="KQB53922.1"/>
    <property type="molecule type" value="Genomic_DNA"/>
</dbReference>
<feature type="signal peptide" evidence="4">
    <location>
        <begin position="1"/>
        <end position="25"/>
    </location>
</feature>
<proteinExistence type="predicted"/>
<dbReference type="AlphaFoldDB" id="A0A0Q0T3G5"/>
<evidence type="ECO:0000256" key="2">
    <source>
        <dbReference type="ARBA" id="ARBA00023043"/>
    </source>
</evidence>
<dbReference type="SUPFAM" id="SSF48403">
    <property type="entry name" value="Ankyrin repeat"/>
    <property type="match status" value="1"/>
</dbReference>
<evidence type="ECO:0000256" key="1">
    <source>
        <dbReference type="ARBA" id="ARBA00022737"/>
    </source>
</evidence>
<dbReference type="Proteomes" id="UP000050342">
    <property type="component" value="Unassembled WGS sequence"/>
</dbReference>
<evidence type="ECO:0000256" key="4">
    <source>
        <dbReference type="SAM" id="SignalP"/>
    </source>
</evidence>
<dbReference type="SMART" id="SM00248">
    <property type="entry name" value="ANK"/>
    <property type="match status" value="6"/>
</dbReference>
<name>A0A0Q0T3G5_9PSED</name>
<reference evidence="5 6" key="1">
    <citation type="submission" date="2015-10" db="EMBL/GenBank/DDBJ databases">
        <title>Pseudomonas helleri sp. nov. and Pseudomonas weihenstephanensis sp. nov., isolated from raw cows milk.</title>
        <authorList>
            <person name="Von Neubeck M."/>
            <person name="Huptas C."/>
            <person name="Wenning M."/>
            <person name="Scherer S."/>
        </authorList>
    </citation>
    <scope>NUCLEOTIDE SEQUENCE [LARGE SCALE GENOMIC DNA]</scope>
    <source>
        <strain evidence="5 6">BSTT44</strain>
    </source>
</reference>